<dbReference type="InterPro" id="IPR000801">
    <property type="entry name" value="Esterase-like"/>
</dbReference>
<reference evidence="1 2" key="1">
    <citation type="submission" date="2016-07" db="EMBL/GenBank/DDBJ databases">
        <title>Genome analysis of Flavihumibacter stibioxidans YS-17.</title>
        <authorList>
            <person name="Shi K."/>
            <person name="Han Y."/>
            <person name="Wang G."/>
        </authorList>
    </citation>
    <scope>NUCLEOTIDE SEQUENCE [LARGE SCALE GENOMIC DNA]</scope>
    <source>
        <strain evidence="1 2">YS-17</strain>
    </source>
</reference>
<evidence type="ECO:0008006" key="3">
    <source>
        <dbReference type="Google" id="ProtNLM"/>
    </source>
</evidence>
<protein>
    <recommendedName>
        <fullName evidence="3">Esterase</fullName>
    </recommendedName>
</protein>
<comment type="caution">
    <text evidence="1">The sequence shown here is derived from an EMBL/GenBank/DDBJ whole genome shotgun (WGS) entry which is preliminary data.</text>
</comment>
<accession>A0ABR7MBS8</accession>
<evidence type="ECO:0000313" key="1">
    <source>
        <dbReference type="EMBL" id="MBC6492190.1"/>
    </source>
</evidence>
<dbReference type="EMBL" id="MBUA01000027">
    <property type="protein sequence ID" value="MBC6492190.1"/>
    <property type="molecule type" value="Genomic_DNA"/>
</dbReference>
<dbReference type="Pfam" id="PF00756">
    <property type="entry name" value="Esterase"/>
    <property type="match status" value="1"/>
</dbReference>
<dbReference type="SUPFAM" id="SSF53474">
    <property type="entry name" value="alpha/beta-Hydrolases"/>
    <property type="match status" value="1"/>
</dbReference>
<proteinExistence type="predicted"/>
<evidence type="ECO:0000313" key="2">
    <source>
        <dbReference type="Proteomes" id="UP000765802"/>
    </source>
</evidence>
<dbReference type="Gene3D" id="3.40.50.1820">
    <property type="entry name" value="alpha/beta hydrolase"/>
    <property type="match status" value="1"/>
</dbReference>
<dbReference type="InterPro" id="IPR029058">
    <property type="entry name" value="AB_hydrolase_fold"/>
</dbReference>
<dbReference type="Proteomes" id="UP000765802">
    <property type="component" value="Unassembled WGS sequence"/>
</dbReference>
<dbReference type="PANTHER" id="PTHR48098">
    <property type="entry name" value="ENTEROCHELIN ESTERASE-RELATED"/>
    <property type="match status" value="1"/>
</dbReference>
<sequence>MSDLICLEKIHNINISSLEIVSSRLGRTVKADAFVPAGLQPGDLPALLLINDGQDMEKLGLSSILADFFSAQDSRPLVCLAIHAGADRKMEYGTAGVPDYMGRGNKAGDYTLFIFEELLPSIRKQLGIPRFSEKLFAGFSLGGLSAMDIVWAHPHEFTRVGVFSGSLWWRTIDQDDPAYDDDKHRIMHDLVRKGNYAPWLKFFFMTGTQDETNDRNNNGIIDSIDDTLGLMAELERKGYDRQHDMHYLELADGRHDVDTWARAMPAFLAWALGKGE</sequence>
<keyword evidence="2" id="KW-1185">Reference proteome</keyword>
<organism evidence="1 2">
    <name type="scientific">Flavihumibacter stibioxidans</name>
    <dbReference type="NCBI Taxonomy" id="1834163"/>
    <lineage>
        <taxon>Bacteria</taxon>
        <taxon>Pseudomonadati</taxon>
        <taxon>Bacteroidota</taxon>
        <taxon>Chitinophagia</taxon>
        <taxon>Chitinophagales</taxon>
        <taxon>Chitinophagaceae</taxon>
        <taxon>Flavihumibacter</taxon>
    </lineage>
</organism>
<dbReference type="PANTHER" id="PTHR48098:SF3">
    <property type="entry name" value="IRON(III) ENTEROBACTIN ESTERASE"/>
    <property type="match status" value="1"/>
</dbReference>
<gene>
    <name evidence="1" type="ORF">BC349_14100</name>
</gene>
<dbReference type="InterPro" id="IPR050583">
    <property type="entry name" value="Mycobacterial_A85_antigen"/>
</dbReference>
<name>A0ABR7MBS8_9BACT</name>